<keyword evidence="4" id="KW-1185">Reference proteome</keyword>
<feature type="transmembrane region" description="Helical" evidence="1">
    <location>
        <begin position="291"/>
        <end position="311"/>
    </location>
</feature>
<dbReference type="SUPFAM" id="SSF53448">
    <property type="entry name" value="Nucleotide-diphospho-sugar transferases"/>
    <property type="match status" value="1"/>
</dbReference>
<sequence>MRISVIIPAFRAEGSIGAAVGSVLAQGREDVEVIVVDDASPDGTAEAARAAGASVLPGRVRVEVLPTGGGASRARTAGARLARGQILVFLDADDVQLPGFLDTVAATVTGEVEAVVVGRRVRTEGGTRTEASRRLGRMSGEEAARAVMREQITPFPWDKAFRRSLLRLDGPGTAEDLFPADVHRFEDLAGVLVLLSRARQVQVLDLPLIEYRVHAGSLTWGRVPTRRERDLALAHVRHGLDAELLAASRRDLATLHVLMTVLIAQSAALAGEGEESSAMLHACRADLRWRHLLATLAASPVTAAAAVLLRLSPRVFASIAQWRTRTRYR</sequence>
<dbReference type="InterPro" id="IPR029044">
    <property type="entry name" value="Nucleotide-diphossugar_trans"/>
</dbReference>
<keyword evidence="1" id="KW-0812">Transmembrane</keyword>
<keyword evidence="1" id="KW-1133">Transmembrane helix</keyword>
<dbReference type="InterPro" id="IPR001173">
    <property type="entry name" value="Glyco_trans_2-like"/>
</dbReference>
<dbReference type="RefSeq" id="WP_376982675.1">
    <property type="nucleotide sequence ID" value="NZ_JBHLSV010000027.1"/>
</dbReference>
<dbReference type="PANTHER" id="PTHR22916:SF3">
    <property type="entry name" value="UDP-GLCNAC:BETAGAL BETA-1,3-N-ACETYLGLUCOSAMINYLTRANSFERASE-LIKE PROTEIN 1"/>
    <property type="match status" value="1"/>
</dbReference>
<comment type="caution">
    <text evidence="3">The sequence shown here is derived from an EMBL/GenBank/DDBJ whole genome shotgun (WGS) entry which is preliminary data.</text>
</comment>
<dbReference type="Proteomes" id="UP001589793">
    <property type="component" value="Unassembled WGS sequence"/>
</dbReference>
<evidence type="ECO:0000256" key="1">
    <source>
        <dbReference type="SAM" id="Phobius"/>
    </source>
</evidence>
<evidence type="ECO:0000313" key="4">
    <source>
        <dbReference type="Proteomes" id="UP001589793"/>
    </source>
</evidence>
<dbReference type="Gene3D" id="3.90.550.10">
    <property type="entry name" value="Spore Coat Polysaccharide Biosynthesis Protein SpsA, Chain A"/>
    <property type="match status" value="1"/>
</dbReference>
<name>A0ABV6RF66_9MICO</name>
<accession>A0ABV6RF66</accession>
<dbReference type="EMBL" id="JBHLSV010000027">
    <property type="protein sequence ID" value="MFC0675645.1"/>
    <property type="molecule type" value="Genomic_DNA"/>
</dbReference>
<protein>
    <submittedName>
        <fullName evidence="3">Glycosyltransferase family 2 protein</fullName>
    </submittedName>
</protein>
<keyword evidence="1" id="KW-0472">Membrane</keyword>
<evidence type="ECO:0000259" key="2">
    <source>
        <dbReference type="Pfam" id="PF00535"/>
    </source>
</evidence>
<reference evidence="3 4" key="1">
    <citation type="submission" date="2024-09" db="EMBL/GenBank/DDBJ databases">
        <authorList>
            <person name="Sun Q."/>
            <person name="Mori K."/>
        </authorList>
    </citation>
    <scope>NUCLEOTIDE SEQUENCE [LARGE SCALE GENOMIC DNA]</scope>
    <source>
        <strain evidence="3 4">CICC 10874</strain>
    </source>
</reference>
<dbReference type="PANTHER" id="PTHR22916">
    <property type="entry name" value="GLYCOSYLTRANSFERASE"/>
    <property type="match status" value="1"/>
</dbReference>
<organism evidence="3 4">
    <name type="scientific">Brachybacterium hainanense</name>
    <dbReference type="NCBI Taxonomy" id="1541174"/>
    <lineage>
        <taxon>Bacteria</taxon>
        <taxon>Bacillati</taxon>
        <taxon>Actinomycetota</taxon>
        <taxon>Actinomycetes</taxon>
        <taxon>Micrococcales</taxon>
        <taxon>Dermabacteraceae</taxon>
        <taxon>Brachybacterium</taxon>
    </lineage>
</organism>
<gene>
    <name evidence="3" type="ORF">ACFFF6_16980</name>
</gene>
<evidence type="ECO:0000313" key="3">
    <source>
        <dbReference type="EMBL" id="MFC0675645.1"/>
    </source>
</evidence>
<proteinExistence type="predicted"/>
<feature type="domain" description="Glycosyltransferase 2-like" evidence="2">
    <location>
        <begin position="4"/>
        <end position="166"/>
    </location>
</feature>
<dbReference type="Pfam" id="PF00535">
    <property type="entry name" value="Glycos_transf_2"/>
    <property type="match status" value="1"/>
</dbReference>
<dbReference type="CDD" id="cd00761">
    <property type="entry name" value="Glyco_tranf_GTA_type"/>
    <property type="match status" value="1"/>
</dbReference>